<organism evidence="1 2">
    <name type="scientific">Mikania micrantha</name>
    <name type="common">bitter vine</name>
    <dbReference type="NCBI Taxonomy" id="192012"/>
    <lineage>
        <taxon>Eukaryota</taxon>
        <taxon>Viridiplantae</taxon>
        <taxon>Streptophyta</taxon>
        <taxon>Embryophyta</taxon>
        <taxon>Tracheophyta</taxon>
        <taxon>Spermatophyta</taxon>
        <taxon>Magnoliopsida</taxon>
        <taxon>eudicotyledons</taxon>
        <taxon>Gunneridae</taxon>
        <taxon>Pentapetalae</taxon>
        <taxon>asterids</taxon>
        <taxon>campanulids</taxon>
        <taxon>Asterales</taxon>
        <taxon>Asteraceae</taxon>
        <taxon>Asteroideae</taxon>
        <taxon>Heliantheae alliance</taxon>
        <taxon>Eupatorieae</taxon>
        <taxon>Mikania</taxon>
    </lineage>
</organism>
<protein>
    <recommendedName>
        <fullName evidence="3">DUF4219 domain-containing protein</fullName>
    </recommendedName>
</protein>
<evidence type="ECO:0000313" key="2">
    <source>
        <dbReference type="Proteomes" id="UP000326396"/>
    </source>
</evidence>
<evidence type="ECO:0000313" key="1">
    <source>
        <dbReference type="EMBL" id="KAD4178309.1"/>
    </source>
</evidence>
<accession>A0A5N6MV58</accession>
<dbReference type="Proteomes" id="UP000326396">
    <property type="component" value="Linkage Group LG4"/>
</dbReference>
<comment type="caution">
    <text evidence="1">The sequence shown here is derived from an EMBL/GenBank/DDBJ whole genome shotgun (WGS) entry which is preliminary data.</text>
</comment>
<keyword evidence="2" id="KW-1185">Reference proteome</keyword>
<dbReference type="AlphaFoldDB" id="A0A5N6MV58"/>
<name>A0A5N6MV58_9ASTR</name>
<dbReference type="EMBL" id="SZYD01000014">
    <property type="protein sequence ID" value="KAD4178309.1"/>
    <property type="molecule type" value="Genomic_DNA"/>
</dbReference>
<reference evidence="1 2" key="1">
    <citation type="submission" date="2019-05" db="EMBL/GenBank/DDBJ databases">
        <title>Mikania micrantha, genome provides insights into the molecular mechanism of rapid growth.</title>
        <authorList>
            <person name="Liu B."/>
        </authorList>
    </citation>
    <scope>NUCLEOTIDE SEQUENCE [LARGE SCALE GENOMIC DNA]</scope>
    <source>
        <strain evidence="1">NLD-2019</strain>
        <tissue evidence="1">Leaf</tissue>
    </source>
</reference>
<sequence length="149" mass="17696">MAEGSGNFQSLCVPKFDGDYDYWSLVIETLLRSKEYWGAIVDGYEEPRAGMVCSWAAWLFDHMFNYRLVHLSWKGCSLDESCLQHWGFWVMDFDSGGLVRQRDTNKPKNVYHRIWCKPWPRPLEEVDERKAQEKVNKSDYASQQMFLFY</sequence>
<evidence type="ECO:0008006" key="3">
    <source>
        <dbReference type="Google" id="ProtNLM"/>
    </source>
</evidence>
<proteinExistence type="predicted"/>
<dbReference type="OrthoDB" id="1659983at2759"/>
<gene>
    <name evidence="1" type="ORF">E3N88_26900</name>
</gene>